<dbReference type="RefSeq" id="WP_169240935.1">
    <property type="nucleotide sequence ID" value="NZ_JAAIIG010000004.1"/>
</dbReference>
<evidence type="ECO:0000313" key="2">
    <source>
        <dbReference type="EMBL" id="NMM98167.1"/>
    </source>
</evidence>
<dbReference type="AlphaFoldDB" id="A0A7Y0EXF5"/>
<dbReference type="Gene3D" id="3.40.80.10">
    <property type="entry name" value="Peptidoglycan recognition protein-like"/>
    <property type="match status" value="1"/>
</dbReference>
<comment type="caution">
    <text evidence="2">The sequence shown here is derived from an EMBL/GenBank/DDBJ whole genome shotgun (WGS) entry which is preliminary data.</text>
</comment>
<dbReference type="Pfam" id="PF01510">
    <property type="entry name" value="Amidase_2"/>
    <property type="match status" value="1"/>
</dbReference>
<evidence type="ECO:0000313" key="3">
    <source>
        <dbReference type="Proteomes" id="UP000543419"/>
    </source>
</evidence>
<dbReference type="CDD" id="cd06583">
    <property type="entry name" value="PGRP"/>
    <property type="match status" value="1"/>
</dbReference>
<dbReference type="InterPro" id="IPR002502">
    <property type="entry name" value="Amidase_domain"/>
</dbReference>
<name>A0A7Y0EXF5_9BIFI</name>
<feature type="domain" description="N-acetylmuramoyl-L-alanine amidase" evidence="1">
    <location>
        <begin position="12"/>
        <end position="160"/>
    </location>
</feature>
<dbReference type="InterPro" id="IPR036505">
    <property type="entry name" value="Amidase/PGRP_sf"/>
</dbReference>
<dbReference type="SMART" id="SM00644">
    <property type="entry name" value="Ami_2"/>
    <property type="match status" value="1"/>
</dbReference>
<protein>
    <submittedName>
        <fullName evidence="2">N-acetylmuramoyl-L-alanine amidase</fullName>
    </submittedName>
</protein>
<gene>
    <name evidence="2" type="ORF">G1C97_1116</name>
</gene>
<proteinExistence type="predicted"/>
<sequence>MTGSTLATWAGSPNHYNGRNGYAVDHITLHIMVGTLESCRNWFALPQARAASHYGVGPDRVYQFVDEDNGSWADANMASDCSGVTIEHEGGMAGVPVTDGEVELSARLCADIARRYGWKRLWHDPTGSLKGNVYLHREIPGTDHMQCPDLAVNGLPVDRIINRANQLLGNEGDDDMVTAQDINKIAEAVWNFNQNGTKCRDRLQGIDKAANDIVKTVGERVWSFPIQSVQARDRLYGLDKLQVPALSKQVAQLTATVTAQQTAIDTLAKSLGANPADISEAVEKAVKAKLDSLQITVTTDDKEAE</sequence>
<dbReference type="EMBL" id="JAAIIG010000004">
    <property type="protein sequence ID" value="NMM98167.1"/>
    <property type="molecule type" value="Genomic_DNA"/>
</dbReference>
<dbReference type="Proteomes" id="UP000543419">
    <property type="component" value="Unassembled WGS sequence"/>
</dbReference>
<organism evidence="2 3">
    <name type="scientific">Bifidobacterium olomucense</name>
    <dbReference type="NCBI Taxonomy" id="2675324"/>
    <lineage>
        <taxon>Bacteria</taxon>
        <taxon>Bacillati</taxon>
        <taxon>Actinomycetota</taxon>
        <taxon>Actinomycetes</taxon>
        <taxon>Bifidobacteriales</taxon>
        <taxon>Bifidobacteriaceae</taxon>
        <taxon>Bifidobacterium</taxon>
    </lineage>
</organism>
<dbReference type="SUPFAM" id="SSF55846">
    <property type="entry name" value="N-acetylmuramoyl-L-alanine amidase-like"/>
    <property type="match status" value="1"/>
</dbReference>
<dbReference type="GO" id="GO:0008745">
    <property type="term" value="F:N-acetylmuramoyl-L-alanine amidase activity"/>
    <property type="evidence" value="ECO:0007669"/>
    <property type="project" value="InterPro"/>
</dbReference>
<keyword evidence="3" id="KW-1185">Reference proteome</keyword>
<evidence type="ECO:0000259" key="1">
    <source>
        <dbReference type="SMART" id="SM00644"/>
    </source>
</evidence>
<accession>A0A7Y0EXF5</accession>
<dbReference type="GO" id="GO:0009253">
    <property type="term" value="P:peptidoglycan catabolic process"/>
    <property type="evidence" value="ECO:0007669"/>
    <property type="project" value="InterPro"/>
</dbReference>
<reference evidence="2 3" key="1">
    <citation type="submission" date="2020-02" db="EMBL/GenBank/DDBJ databases">
        <title>Characterization of phylogenetic diversity of novel bifidobacterial species isolated in Czech ZOOs.</title>
        <authorList>
            <person name="Lugli G.A."/>
            <person name="Vera N.B."/>
            <person name="Ventura M."/>
        </authorList>
    </citation>
    <scope>NUCLEOTIDE SEQUENCE [LARGE SCALE GENOMIC DNA]</scope>
    <source>
        <strain evidence="2 3">DSM 109959</strain>
    </source>
</reference>